<dbReference type="EMBL" id="FLUP01000001">
    <property type="protein sequence ID" value="SBV90710.1"/>
    <property type="molecule type" value="Genomic_DNA"/>
</dbReference>
<reference evidence="1" key="1">
    <citation type="submission" date="2016-04" db="EMBL/GenBank/DDBJ databases">
        <authorList>
            <person name="Evans L.H."/>
            <person name="Alamgir A."/>
            <person name="Owens N."/>
            <person name="Weber N.D."/>
            <person name="Virtaneva K."/>
            <person name="Barbian K."/>
            <person name="Babar A."/>
            <person name="Rosenke K."/>
        </authorList>
    </citation>
    <scope>NUCLEOTIDE SEQUENCE</scope>
    <source>
        <strain evidence="1">92-2</strain>
    </source>
</reference>
<dbReference type="SUPFAM" id="SSF52540">
    <property type="entry name" value="P-loop containing nucleoside triphosphate hydrolases"/>
    <property type="match status" value="1"/>
</dbReference>
<dbReference type="InterPro" id="IPR016024">
    <property type="entry name" value="ARM-type_fold"/>
</dbReference>
<gene>
    <name evidence="1" type="ORF">KM92DES2_10034</name>
</gene>
<proteinExistence type="predicted"/>
<accession>A0A212IU27</accession>
<dbReference type="RefSeq" id="WP_227119416.1">
    <property type="nucleotide sequence ID" value="NZ_LT598928.1"/>
</dbReference>
<evidence type="ECO:0000313" key="1">
    <source>
        <dbReference type="EMBL" id="SBV90710.1"/>
    </source>
</evidence>
<dbReference type="InterPro" id="IPR027417">
    <property type="entry name" value="P-loop_NTPase"/>
</dbReference>
<evidence type="ECO:0008006" key="2">
    <source>
        <dbReference type="Google" id="ProtNLM"/>
    </source>
</evidence>
<dbReference type="Gene3D" id="3.40.50.300">
    <property type="entry name" value="P-loop containing nucleotide triphosphate hydrolases"/>
    <property type="match status" value="1"/>
</dbReference>
<name>A0A212IU27_9BACT</name>
<dbReference type="SUPFAM" id="SSF48371">
    <property type="entry name" value="ARM repeat"/>
    <property type="match status" value="1"/>
</dbReference>
<protein>
    <recommendedName>
        <fullName evidence="2">AAA+ ATPase domain-containing protein</fullName>
    </recommendedName>
</protein>
<sequence length="1498" mass="171806">MSEAGVRSSIGDDYQDMLAVWWLAKMLTDEALRSIDVESTSLINCERVRVDDVIIHKNDSIICCQCKVDHPRRETWNVTDLKDDLCKAWKHWQSIPESEIYFYSTGPFGGLKHLQERAERMPDVDAFIQDMPQNSGGEYSKFLQIVAQRIASPDEIYTFFRQVKFKVKSYDDLSSETITHLSYYVTQPHVALTLLNDEVRRVTCRRQDPRAAHVSNYSIDRHRLLDLLNSAGLRITPRLSETQITTYFAQFSNRGRVWQRKIKEHHFLRTQQQKLIAHINSKQSVLIDGSPGSGKTCILLDLADYFENNPHYFCIFLQTRDIEDSDIDEFRAKFLNSLARMAENLLVVLVVDSLDVLSTSGRHRFTAVITLMEQARKIPNACVVASCRTFDLQYDRQLSALSWPQKLHLDELDFDTDVTQLLLAHGVDSQLLSAEQKKLICNPRMLKMFLDISEKDVIPTPSTVYSLSEIYLDKIIMQNELLGSSALETLRAISARMISEKRLSIPKRLVSIDDKQRKILLSEGVLLETSVGNYAFSHQTLVDVLAVEHAQAQGQTLSIFMASMPAVPFIRPTIRYFFFSLYNQDIVLFRKQLRSALADNDQAFHIKKLLATSLAETSPDADDVSLLHSMFECDETLFFAFFEKSHPKFWFDFFQQHLLPVWQRTQNWPWLHRYIQWLRRGPKATSSAFVALLSWLLANATQDNIDNTAITIISSLDSFDDWGHPGLQKIFTLLMRNSSYSQFDLIGKPLSKWVNAIDSHDGMLWNFISHNKDNTNQRVGNIILNCEEHIFCEEDFLEKRLQKSEDLLTMALSALDEWSEKTGSVLADGVTRNNFLLETSHGHRRSRTGKHNYNSLEILLNAVERACIKHAEQNSNWWRTWAQCLWSNAECALRYMALCGLTQNPQSNLPLVEHILLHLTDSSACIHFDYELPCLLGAASAHLSIDVLQKIQNKILLLHEDRLEQKETNIHFVWRIRQDYLIEIPAPYRIPESIAAIKTADRLCGIPLRAPSIETRGGFVRSPVSHEQLINFSSSGLLKILQYYGSKKFEDDWGWSDVENDHIIGGSRLVAQELTNAASVDPERFYQWSRNHWDDITPEFQAALLRGIAEYVRIQFGNSHRDNWTAKSTPSEETLFDYLLQLINTVNWTGFDGFCLQSVLCGCAWLVRSLDDLGKLYPLLCWCSNSSDPAAENCENLQSIGLNSLRGVAAESAFVIASHWLERGQGNLPDLLLPILHQLAEDPHPAVRGRVLQGLPTVLHYSQDIGWQLFQKAVAHGPSVIWESAYMCLYYNYRKHYGMVKGYLDVMNDMAMPNAAKPWGKILALAYLSDKIDKNTFIDSLVKVNLDDAWKAAVDVLGHNTDKHDIENKCFEGLGCILEWAPKHEEIFRSLCSIFRKRDDTFCFPPESFLEQIFAVSAKLSTQNRSRFYQFPKWMLALSERDCDAALRACELFLEHCTTYMPTDDSQSLVKLLTVLFREAEEREELDNGEMLRRVLDL</sequence>
<organism evidence="1">
    <name type="scientific">uncultured Desulfovibrio sp</name>
    <dbReference type="NCBI Taxonomy" id="167968"/>
    <lineage>
        <taxon>Bacteria</taxon>
        <taxon>Pseudomonadati</taxon>
        <taxon>Thermodesulfobacteriota</taxon>
        <taxon>Desulfovibrionia</taxon>
        <taxon>Desulfovibrionales</taxon>
        <taxon>Desulfovibrionaceae</taxon>
        <taxon>Desulfovibrio</taxon>
        <taxon>environmental samples</taxon>
    </lineage>
</organism>